<evidence type="ECO:0000313" key="2">
    <source>
        <dbReference type="Proteomes" id="UP000610558"/>
    </source>
</evidence>
<sequence>MLRSYSLLNMRWLILIAVLSMLGACGGGSGDSSETAENSFGSIQSGSGGAASPSYEQAYRFLRQATFGPTPADIELVIARGIPAWLNAQMAMSSAYTSPNDARKTHLERMIEIATTLEPRAGWFIEKPAGADGQKIFFGGASGFADSYQMSAWFENALQGQDQLRQRVAYALSQILVTSASDPQLERNAEALAHFNDILARHAFGNFRELIGDVAKSPAMGVFLSHQGNEKASADGVTLPDENFARELMQLFTVGLYQLNLDGSPKQTAGGDYIPTYTQTDIEEMAKVMTGWDLRHNNRYGNLLGDYTQAMEFNPDHHQLEDKQVMGVSIADDGAGSDLENALDMLFEHPNAAPFISKQLIQRLVSSNPSPNYIARVAGVFNDNGRGVRGDLAAVVRAILLDDEARSDGAAAQAEFGKADEHLLAFTRLLRAFKVRPVDGWQINSENGRVPASGIYFFNGIESLLGQGPLRSPSVFNFYDPDHVPQDSFYRGTNPQRVLPEMQLRSANNIAYLFELSRLNRHMLELNELNRSSGSVQAYVADRNQKGNEQSGNWNGSRALALIDFAWALKTLELALEGDSNGDFLSIHDTNADENGLTPKQRGLAAMLDELELGLLGKKALTESSRAQLLDYLDTAPYFNVNKDPAQEAIRVVSGAVQYLFMSPENMAQH</sequence>
<organism evidence="1 2">
    <name type="scientific">Spongiibacter pelagi</name>
    <dbReference type="NCBI Taxonomy" id="2760804"/>
    <lineage>
        <taxon>Bacteria</taxon>
        <taxon>Pseudomonadati</taxon>
        <taxon>Pseudomonadota</taxon>
        <taxon>Gammaproteobacteria</taxon>
        <taxon>Cellvibrionales</taxon>
        <taxon>Spongiibacteraceae</taxon>
        <taxon>Spongiibacter</taxon>
    </lineage>
</organism>
<dbReference type="PANTHER" id="PTHR43737:SF1">
    <property type="entry name" value="DUF1501 DOMAIN-CONTAINING PROTEIN"/>
    <property type="match status" value="1"/>
</dbReference>
<evidence type="ECO:0000313" key="1">
    <source>
        <dbReference type="EMBL" id="MBD2857578.1"/>
    </source>
</evidence>
<dbReference type="Proteomes" id="UP000610558">
    <property type="component" value="Unassembled WGS sequence"/>
</dbReference>
<dbReference type="RefSeq" id="WP_190761812.1">
    <property type="nucleotide sequence ID" value="NZ_JACXLD010000001.1"/>
</dbReference>
<comment type="caution">
    <text evidence="1">The sequence shown here is derived from an EMBL/GenBank/DDBJ whole genome shotgun (WGS) entry which is preliminary data.</text>
</comment>
<accession>A0A927BXW3</accession>
<dbReference type="Pfam" id="PF08811">
    <property type="entry name" value="DUF1800"/>
    <property type="match status" value="1"/>
</dbReference>
<dbReference type="InterPro" id="IPR014917">
    <property type="entry name" value="DUF1800"/>
</dbReference>
<name>A0A927BXW3_9GAMM</name>
<proteinExistence type="predicted"/>
<dbReference type="EMBL" id="JACXLD010000001">
    <property type="protein sequence ID" value="MBD2857578.1"/>
    <property type="molecule type" value="Genomic_DNA"/>
</dbReference>
<dbReference type="PROSITE" id="PS51257">
    <property type="entry name" value="PROKAR_LIPOPROTEIN"/>
    <property type="match status" value="1"/>
</dbReference>
<gene>
    <name evidence="1" type="ORF">IB286_01070</name>
</gene>
<reference evidence="1" key="1">
    <citation type="submission" date="2020-09" db="EMBL/GenBank/DDBJ databases">
        <authorList>
            <person name="Yoon J.-W."/>
        </authorList>
    </citation>
    <scope>NUCLEOTIDE SEQUENCE</scope>
    <source>
        <strain evidence="1">KMU-158</strain>
    </source>
</reference>
<protein>
    <submittedName>
        <fullName evidence="1">DUF1800 domain-containing protein</fullName>
    </submittedName>
</protein>
<dbReference type="PANTHER" id="PTHR43737">
    <property type="entry name" value="BLL7424 PROTEIN"/>
    <property type="match status" value="1"/>
</dbReference>
<keyword evidence="2" id="KW-1185">Reference proteome</keyword>
<dbReference type="AlphaFoldDB" id="A0A927BXW3"/>